<dbReference type="PANTHER" id="PTHR23513:SF6">
    <property type="entry name" value="MAJOR FACILITATOR SUPERFAMILY ASSOCIATED DOMAIN-CONTAINING PROTEIN"/>
    <property type="match status" value="1"/>
</dbReference>
<feature type="transmembrane region" description="Helical" evidence="7">
    <location>
        <begin position="388"/>
        <end position="404"/>
    </location>
</feature>
<feature type="transmembrane region" description="Helical" evidence="7">
    <location>
        <begin position="161"/>
        <end position="190"/>
    </location>
</feature>
<feature type="transmembrane region" description="Helical" evidence="7">
    <location>
        <begin position="363"/>
        <end position="382"/>
    </location>
</feature>
<dbReference type="InterPro" id="IPR036259">
    <property type="entry name" value="MFS_trans_sf"/>
</dbReference>
<keyword evidence="2" id="KW-1003">Cell membrane</keyword>
<comment type="subcellular location">
    <subcellularLocation>
        <location evidence="1">Cell membrane</location>
        <topology evidence="1">Multi-pass membrane protein</topology>
    </subcellularLocation>
</comment>
<dbReference type="InterPro" id="IPR011701">
    <property type="entry name" value="MFS"/>
</dbReference>
<dbReference type="Proteomes" id="UP001183414">
    <property type="component" value="Unassembled WGS sequence"/>
</dbReference>
<keyword evidence="9" id="KW-1185">Reference proteome</keyword>
<evidence type="ECO:0000313" key="9">
    <source>
        <dbReference type="Proteomes" id="UP001183414"/>
    </source>
</evidence>
<feature type="compositionally biased region" description="Basic and acidic residues" evidence="6">
    <location>
        <begin position="428"/>
        <end position="437"/>
    </location>
</feature>
<feature type="transmembrane region" description="Helical" evidence="7">
    <location>
        <begin position="295"/>
        <end position="314"/>
    </location>
</feature>
<name>A0ABU2NSZ4_9ACTN</name>
<dbReference type="PANTHER" id="PTHR23513">
    <property type="entry name" value="INTEGRAL MEMBRANE EFFLUX PROTEIN-RELATED"/>
    <property type="match status" value="1"/>
</dbReference>
<dbReference type="Pfam" id="PF07690">
    <property type="entry name" value="MFS_1"/>
    <property type="match status" value="1"/>
</dbReference>
<evidence type="ECO:0000256" key="1">
    <source>
        <dbReference type="ARBA" id="ARBA00004651"/>
    </source>
</evidence>
<keyword evidence="5 7" id="KW-0472">Membrane</keyword>
<dbReference type="SUPFAM" id="SSF103473">
    <property type="entry name" value="MFS general substrate transporter"/>
    <property type="match status" value="1"/>
</dbReference>
<feature type="region of interest" description="Disordered" evidence="6">
    <location>
        <begin position="417"/>
        <end position="437"/>
    </location>
</feature>
<gene>
    <name evidence="8" type="ORF">RM572_14025</name>
</gene>
<sequence length="437" mass="44910">MASEQRALLRRGVFRRLWAGEAMARLGYRTAQFLLPLLAVVELGSSGSQTGLVSAAQFVPVVALSLTAGVFADRLDPRRLVLVCTVVRGAALGMLGLSYAAFGLTLWMLLAVALVVGSATVFYDVGYQSAIPKLLRPQELAAGNSLLQAVNSATQMAGPALAGLFVSLAGLPFAVSVTTALFAGALVSFWSLRIPAGDPETAASPAGRPQRGVRAVLTGMRFTWGCRPIRDLCVQSGLFNLHEQAFLTAFMIYGVREAGLSAGTVGLLIGVASAGALVGSVAVGRWTARLHAGRTLTAGLVIASASLAAAALAAPAGPTAVVFSAAFLCNGVALGVYNVYAVSLRQVLPPRELLGAVTANYRLVSLGPAPLGALVGGVLADLAGPGEALVWAGLSVTLCSLLLLRSPLKRVRRVEEAEAVPAPGPAGDTHDPKTIGR</sequence>
<dbReference type="EMBL" id="JAVREQ010000011">
    <property type="protein sequence ID" value="MDT0379879.1"/>
    <property type="molecule type" value="Genomic_DNA"/>
</dbReference>
<evidence type="ECO:0000256" key="5">
    <source>
        <dbReference type="ARBA" id="ARBA00023136"/>
    </source>
</evidence>
<evidence type="ECO:0000256" key="6">
    <source>
        <dbReference type="SAM" id="MobiDB-lite"/>
    </source>
</evidence>
<evidence type="ECO:0000313" key="8">
    <source>
        <dbReference type="EMBL" id="MDT0379879.1"/>
    </source>
</evidence>
<feature type="transmembrane region" description="Helical" evidence="7">
    <location>
        <begin position="79"/>
        <end position="100"/>
    </location>
</feature>
<keyword evidence="4 7" id="KW-1133">Transmembrane helix</keyword>
<dbReference type="Gene3D" id="1.20.1250.20">
    <property type="entry name" value="MFS general substrate transporter like domains"/>
    <property type="match status" value="1"/>
</dbReference>
<comment type="caution">
    <text evidence="8">The sequence shown here is derived from an EMBL/GenBank/DDBJ whole genome shotgun (WGS) entry which is preliminary data.</text>
</comment>
<proteinExistence type="predicted"/>
<evidence type="ECO:0000256" key="2">
    <source>
        <dbReference type="ARBA" id="ARBA00022475"/>
    </source>
</evidence>
<evidence type="ECO:0000256" key="4">
    <source>
        <dbReference type="ARBA" id="ARBA00022989"/>
    </source>
</evidence>
<dbReference type="CDD" id="cd06173">
    <property type="entry name" value="MFS_MefA_like"/>
    <property type="match status" value="1"/>
</dbReference>
<feature type="transmembrane region" description="Helical" evidence="7">
    <location>
        <begin position="260"/>
        <end position="283"/>
    </location>
</feature>
<reference evidence="9" key="1">
    <citation type="submission" date="2023-07" db="EMBL/GenBank/DDBJ databases">
        <title>30 novel species of actinomycetes from the DSMZ collection.</title>
        <authorList>
            <person name="Nouioui I."/>
        </authorList>
    </citation>
    <scope>NUCLEOTIDE SEQUENCE [LARGE SCALE GENOMIC DNA]</scope>
    <source>
        <strain evidence="9">DSM 42041</strain>
    </source>
</reference>
<evidence type="ECO:0000256" key="3">
    <source>
        <dbReference type="ARBA" id="ARBA00022692"/>
    </source>
</evidence>
<organism evidence="8 9">
    <name type="scientific">Streptomyces hazeniae</name>
    <dbReference type="NCBI Taxonomy" id="3075538"/>
    <lineage>
        <taxon>Bacteria</taxon>
        <taxon>Bacillati</taxon>
        <taxon>Actinomycetota</taxon>
        <taxon>Actinomycetes</taxon>
        <taxon>Kitasatosporales</taxon>
        <taxon>Streptomycetaceae</taxon>
        <taxon>Streptomyces</taxon>
    </lineage>
</organism>
<feature type="transmembrane region" description="Helical" evidence="7">
    <location>
        <begin position="106"/>
        <end position="126"/>
    </location>
</feature>
<dbReference type="RefSeq" id="WP_311673659.1">
    <property type="nucleotide sequence ID" value="NZ_JAVREQ010000011.1"/>
</dbReference>
<feature type="transmembrane region" description="Helical" evidence="7">
    <location>
        <begin position="320"/>
        <end position="342"/>
    </location>
</feature>
<keyword evidence="3 7" id="KW-0812">Transmembrane</keyword>
<accession>A0ABU2NSZ4</accession>
<evidence type="ECO:0000256" key="7">
    <source>
        <dbReference type="SAM" id="Phobius"/>
    </source>
</evidence>
<protein>
    <submittedName>
        <fullName evidence="8">MFS transporter</fullName>
    </submittedName>
</protein>